<reference evidence="3" key="2">
    <citation type="submission" date="2017-02" db="EMBL/GenBank/DDBJ databases">
        <title>Sunflower complete genome.</title>
        <authorList>
            <person name="Langlade N."/>
            <person name="Munos S."/>
        </authorList>
    </citation>
    <scope>NUCLEOTIDE SEQUENCE [LARGE SCALE GENOMIC DNA]</scope>
    <source>
        <tissue evidence="3">Leaves</tissue>
    </source>
</reference>
<reference evidence="2 4" key="1">
    <citation type="journal article" date="2017" name="Nature">
        <title>The sunflower genome provides insights into oil metabolism, flowering and Asterid evolution.</title>
        <authorList>
            <person name="Badouin H."/>
            <person name="Gouzy J."/>
            <person name="Grassa C.J."/>
            <person name="Murat F."/>
            <person name="Staton S.E."/>
            <person name="Cottret L."/>
            <person name="Lelandais-Briere C."/>
            <person name="Owens G.L."/>
            <person name="Carrere S."/>
            <person name="Mayjonade B."/>
            <person name="Legrand L."/>
            <person name="Gill N."/>
            <person name="Kane N.C."/>
            <person name="Bowers J.E."/>
            <person name="Hubner S."/>
            <person name="Bellec A."/>
            <person name="Berard A."/>
            <person name="Berges H."/>
            <person name="Blanchet N."/>
            <person name="Boniface M.C."/>
            <person name="Brunel D."/>
            <person name="Catrice O."/>
            <person name="Chaidir N."/>
            <person name="Claudel C."/>
            <person name="Donnadieu C."/>
            <person name="Faraut T."/>
            <person name="Fievet G."/>
            <person name="Helmstetter N."/>
            <person name="King M."/>
            <person name="Knapp S.J."/>
            <person name="Lai Z."/>
            <person name="Le Paslier M.C."/>
            <person name="Lippi Y."/>
            <person name="Lorenzon L."/>
            <person name="Mandel J.R."/>
            <person name="Marage G."/>
            <person name="Marchand G."/>
            <person name="Marquand E."/>
            <person name="Bret-Mestries E."/>
            <person name="Morien E."/>
            <person name="Nambeesan S."/>
            <person name="Nguyen T."/>
            <person name="Pegot-Espagnet P."/>
            <person name="Pouilly N."/>
            <person name="Raftis F."/>
            <person name="Sallet E."/>
            <person name="Schiex T."/>
            <person name="Thomas J."/>
            <person name="Vandecasteele C."/>
            <person name="Vares D."/>
            <person name="Vear F."/>
            <person name="Vautrin S."/>
            <person name="Crespi M."/>
            <person name="Mangin B."/>
            <person name="Burke J.M."/>
            <person name="Salse J."/>
            <person name="Munos S."/>
            <person name="Vincourt P."/>
            <person name="Rieseberg L.H."/>
            <person name="Langlade N.B."/>
        </authorList>
    </citation>
    <scope>NUCLEOTIDE SEQUENCE [LARGE SCALE GENOMIC DNA]</scope>
    <source>
        <strain evidence="4">cv. SF193</strain>
        <tissue evidence="2">Leaves</tissue>
    </source>
</reference>
<dbReference type="AlphaFoldDB" id="A0A251T0H6"/>
<evidence type="ECO:0000313" key="3">
    <source>
        <dbReference type="EMBL" id="OTG04600.1"/>
    </source>
</evidence>
<dbReference type="PANTHER" id="PTHR10539:SF0">
    <property type="entry name" value="26S PROTEASOME NON-ATPASE REGULATORY SUBUNIT 13"/>
    <property type="match status" value="1"/>
</dbReference>
<proteinExistence type="predicted"/>
<name>A0A251T0H6_HELAN</name>
<evidence type="ECO:0000313" key="4">
    <source>
        <dbReference type="Proteomes" id="UP000215914"/>
    </source>
</evidence>
<dbReference type="EMBL" id="CM007901">
    <property type="protein sequence ID" value="OTG04600.1"/>
    <property type="molecule type" value="Genomic_DNA"/>
</dbReference>
<keyword evidence="4" id="KW-1185">Reference proteome</keyword>
<organism evidence="3 4">
    <name type="scientific">Helianthus annuus</name>
    <name type="common">Common sunflower</name>
    <dbReference type="NCBI Taxonomy" id="4232"/>
    <lineage>
        <taxon>Eukaryota</taxon>
        <taxon>Viridiplantae</taxon>
        <taxon>Streptophyta</taxon>
        <taxon>Embryophyta</taxon>
        <taxon>Tracheophyta</taxon>
        <taxon>Spermatophyta</taxon>
        <taxon>Magnoliopsida</taxon>
        <taxon>eudicotyledons</taxon>
        <taxon>Gunneridae</taxon>
        <taxon>Pentapetalae</taxon>
        <taxon>asterids</taxon>
        <taxon>campanulids</taxon>
        <taxon>Asterales</taxon>
        <taxon>Asteraceae</taxon>
        <taxon>Asteroideae</taxon>
        <taxon>Heliantheae alliance</taxon>
        <taxon>Heliantheae</taxon>
        <taxon>Helianthus</taxon>
    </lineage>
</organism>
<dbReference type="InterPro" id="IPR000717">
    <property type="entry name" value="PCI_dom"/>
</dbReference>
<dbReference type="STRING" id="4232.A0A251T0H6"/>
<protein>
    <submittedName>
        <fullName evidence="2">26S Proteasome non-ATPase regulatory subunit 13</fullName>
    </submittedName>
    <submittedName>
        <fullName evidence="3">Putative proteasome component (PCI) domain-containing protein</fullName>
    </submittedName>
</protein>
<dbReference type="InterPro" id="IPR035298">
    <property type="entry name" value="PSMD13"/>
</dbReference>
<dbReference type="PANTHER" id="PTHR10539">
    <property type="entry name" value="26S PROTEASOME NON-ATPASE REGULATORY SUBUNIT 13"/>
    <property type="match status" value="1"/>
</dbReference>
<dbReference type="EMBL" id="MNCJ02000318">
    <property type="protein sequence ID" value="KAF5814822.1"/>
    <property type="molecule type" value="Genomic_DNA"/>
</dbReference>
<evidence type="ECO:0000259" key="1">
    <source>
        <dbReference type="Pfam" id="PF01399"/>
    </source>
</evidence>
<dbReference type="GO" id="GO:0000502">
    <property type="term" value="C:proteasome complex"/>
    <property type="evidence" value="ECO:0007669"/>
    <property type="project" value="UniProtKB-KW"/>
</dbReference>
<dbReference type="Proteomes" id="UP000215914">
    <property type="component" value="Chromosome 12"/>
</dbReference>
<dbReference type="Pfam" id="PF01399">
    <property type="entry name" value="PCI"/>
    <property type="match status" value="1"/>
</dbReference>
<dbReference type="Gramene" id="mRNA:HanXRQr2_Chr03g0115481">
    <property type="protein sequence ID" value="mRNA:HanXRQr2_Chr03g0115481"/>
    <property type="gene ID" value="HanXRQr2_Chr03g0115481"/>
</dbReference>
<gene>
    <name evidence="3" type="ORF">HannXRQ_Chr12g0364101</name>
    <name evidence="2" type="ORF">HanXRQr2_Chr03g0115481</name>
</gene>
<feature type="domain" description="PCI" evidence="1">
    <location>
        <begin position="3"/>
        <end position="39"/>
    </location>
</feature>
<accession>A0A251T0H6</accession>
<evidence type="ECO:0000313" key="2">
    <source>
        <dbReference type="EMBL" id="KAF5814822.1"/>
    </source>
</evidence>
<sequence length="60" mass="6860">MTKCTGLSHENIECILMKCLSIHLFEGKIDQVDRTIYVSSVQPRVLGINQIQSLRDQLDK</sequence>
<dbReference type="InParanoid" id="A0A251T0H6"/>
<keyword evidence="3" id="KW-0647">Proteasome</keyword>
<reference evidence="2" key="3">
    <citation type="submission" date="2020-06" db="EMBL/GenBank/DDBJ databases">
        <title>Helianthus annuus Genome sequencing and assembly Release 2.</title>
        <authorList>
            <person name="Gouzy J."/>
            <person name="Langlade N."/>
            <person name="Munos S."/>
        </authorList>
    </citation>
    <scope>NUCLEOTIDE SEQUENCE</scope>
    <source>
        <tissue evidence="2">Leaves</tissue>
    </source>
</reference>